<accession>A0A9D4EHB7</accession>
<evidence type="ECO:0000313" key="2">
    <source>
        <dbReference type="EMBL" id="KAH3779716.1"/>
    </source>
</evidence>
<dbReference type="EMBL" id="JAIWYP010000008">
    <property type="protein sequence ID" value="KAH3779716.1"/>
    <property type="molecule type" value="Genomic_DNA"/>
</dbReference>
<reference evidence="2" key="1">
    <citation type="journal article" date="2019" name="bioRxiv">
        <title>The Genome of the Zebra Mussel, Dreissena polymorpha: A Resource for Invasive Species Research.</title>
        <authorList>
            <person name="McCartney M.A."/>
            <person name="Auch B."/>
            <person name="Kono T."/>
            <person name="Mallez S."/>
            <person name="Zhang Y."/>
            <person name="Obille A."/>
            <person name="Becker A."/>
            <person name="Abrahante J.E."/>
            <person name="Garbe J."/>
            <person name="Badalamenti J.P."/>
            <person name="Herman A."/>
            <person name="Mangelson H."/>
            <person name="Liachko I."/>
            <person name="Sullivan S."/>
            <person name="Sone E.D."/>
            <person name="Koren S."/>
            <person name="Silverstein K.A.T."/>
            <person name="Beckman K.B."/>
            <person name="Gohl D.M."/>
        </authorList>
    </citation>
    <scope>NUCLEOTIDE SEQUENCE</scope>
    <source>
        <strain evidence="2">Duluth1</strain>
        <tissue evidence="2">Whole animal</tissue>
    </source>
</reference>
<keyword evidence="3" id="KW-1185">Reference proteome</keyword>
<gene>
    <name evidence="2" type="ORF">DPMN_157523</name>
</gene>
<evidence type="ECO:0000313" key="3">
    <source>
        <dbReference type="Proteomes" id="UP000828390"/>
    </source>
</evidence>
<organism evidence="2 3">
    <name type="scientific">Dreissena polymorpha</name>
    <name type="common">Zebra mussel</name>
    <name type="synonym">Mytilus polymorpha</name>
    <dbReference type="NCBI Taxonomy" id="45954"/>
    <lineage>
        <taxon>Eukaryota</taxon>
        <taxon>Metazoa</taxon>
        <taxon>Spiralia</taxon>
        <taxon>Lophotrochozoa</taxon>
        <taxon>Mollusca</taxon>
        <taxon>Bivalvia</taxon>
        <taxon>Autobranchia</taxon>
        <taxon>Heteroconchia</taxon>
        <taxon>Euheterodonta</taxon>
        <taxon>Imparidentia</taxon>
        <taxon>Neoheterodontei</taxon>
        <taxon>Myida</taxon>
        <taxon>Dreissenoidea</taxon>
        <taxon>Dreissenidae</taxon>
        <taxon>Dreissena</taxon>
    </lineage>
</organism>
<reference evidence="2" key="2">
    <citation type="submission" date="2020-11" db="EMBL/GenBank/DDBJ databases">
        <authorList>
            <person name="McCartney M.A."/>
            <person name="Auch B."/>
            <person name="Kono T."/>
            <person name="Mallez S."/>
            <person name="Becker A."/>
            <person name="Gohl D.M."/>
            <person name="Silverstein K.A.T."/>
            <person name="Koren S."/>
            <person name="Bechman K.B."/>
            <person name="Herman A."/>
            <person name="Abrahante J.E."/>
            <person name="Garbe J."/>
        </authorList>
    </citation>
    <scope>NUCLEOTIDE SEQUENCE</scope>
    <source>
        <strain evidence="2">Duluth1</strain>
        <tissue evidence="2">Whole animal</tissue>
    </source>
</reference>
<protein>
    <submittedName>
        <fullName evidence="2">Uncharacterized protein</fullName>
    </submittedName>
</protein>
<dbReference type="AlphaFoldDB" id="A0A9D4EHB7"/>
<name>A0A9D4EHB7_DREPO</name>
<evidence type="ECO:0000256" key="1">
    <source>
        <dbReference type="SAM" id="MobiDB-lite"/>
    </source>
</evidence>
<proteinExistence type="predicted"/>
<dbReference type="Proteomes" id="UP000828390">
    <property type="component" value="Unassembled WGS sequence"/>
</dbReference>
<comment type="caution">
    <text evidence="2">The sequence shown here is derived from an EMBL/GenBank/DDBJ whole genome shotgun (WGS) entry which is preliminary data.</text>
</comment>
<feature type="region of interest" description="Disordered" evidence="1">
    <location>
        <begin position="85"/>
        <end position="108"/>
    </location>
</feature>
<sequence length="108" mass="12430">MIACDLFLEDVNVNVNIAVRPFPSAGELTKQEKMNLVVRSLRMCVWHNLTRWRDKRNKTILASIMETSHNSLTSRVLTRQIMTTLDKQRTQGDQKSSPFAQENGDLKL</sequence>